<dbReference type="SUPFAM" id="SSF55298">
    <property type="entry name" value="YjgF-like"/>
    <property type="match status" value="1"/>
</dbReference>
<dbReference type="InterPro" id="IPR035959">
    <property type="entry name" value="RutC-like_sf"/>
</dbReference>
<dbReference type="SUPFAM" id="SSF54427">
    <property type="entry name" value="NTF2-like"/>
    <property type="match status" value="1"/>
</dbReference>
<evidence type="ECO:0000256" key="2">
    <source>
        <dbReference type="SAM" id="MobiDB-lite"/>
    </source>
</evidence>
<dbReference type="CDD" id="cd00448">
    <property type="entry name" value="YjgF_YER057c_UK114_family"/>
    <property type="match status" value="1"/>
</dbReference>
<dbReference type="PANTHER" id="PTHR11803:SF58">
    <property type="entry name" value="PROTEIN HMF1-RELATED"/>
    <property type="match status" value="1"/>
</dbReference>
<protein>
    <submittedName>
        <fullName evidence="3">RidA family protein</fullName>
        <ecNumber evidence="3">3.5.-.-</ecNumber>
    </submittedName>
</protein>
<dbReference type="InterPro" id="IPR032710">
    <property type="entry name" value="NTF2-like_dom_sf"/>
</dbReference>
<keyword evidence="4" id="KW-1185">Reference proteome</keyword>
<reference evidence="3 4" key="1">
    <citation type="submission" date="2024-08" db="EMBL/GenBank/DDBJ databases">
        <title>Whole-genome sequencing of halo(alkali)philic microorganisms from hypersaline lakes.</title>
        <authorList>
            <person name="Sorokin D.Y."/>
            <person name="Merkel A.Y."/>
            <person name="Messina E."/>
            <person name="Yakimov M."/>
        </authorList>
    </citation>
    <scope>NUCLEOTIDE SEQUENCE [LARGE SCALE GENOMIC DNA]</scope>
    <source>
        <strain evidence="3 4">AB-hyl4</strain>
    </source>
</reference>
<sequence>MSSLFQANPFPQADADRHAIWQMLVKRDFDAFLQRDWSIVADDFQEDEFEGLNAHFRANPDAWRLQFAELSAYRDSWLKQASDFASVQVQGDREAALYTATVLRDIEIQGDRAIAHKKFDGQVPLEGGGAITLCWQTLYRLRRIDGRWKIVGFVGYLPNPMGSAASPGAGAEADRPQKHRPHTARQHVGAGPYSPVLEVDADRLVVISGQGPLNEAGAVVGETIEQQTQVTLTNCQRQLAEAGCTFADVFKVNVYLADLDEWPRFNAVYQDAMPEPRPVRTAVGTALLLAMRVEIEMWAIKRR</sequence>
<gene>
    <name evidence="3" type="ORF">ACERK3_18670</name>
</gene>
<dbReference type="GO" id="GO:0016787">
    <property type="term" value="F:hydrolase activity"/>
    <property type="evidence" value="ECO:0007669"/>
    <property type="project" value="UniProtKB-KW"/>
</dbReference>
<evidence type="ECO:0000313" key="3">
    <source>
        <dbReference type="EMBL" id="MFA9480301.1"/>
    </source>
</evidence>
<evidence type="ECO:0000313" key="4">
    <source>
        <dbReference type="Proteomes" id="UP001575105"/>
    </source>
</evidence>
<name>A0ABV4U9M5_9BACT</name>
<comment type="similarity">
    <text evidence="1">Belongs to the RutC family.</text>
</comment>
<organism evidence="3 4">
    <name type="scientific">Natronomicrosphaera hydrolytica</name>
    <dbReference type="NCBI Taxonomy" id="3242702"/>
    <lineage>
        <taxon>Bacteria</taxon>
        <taxon>Pseudomonadati</taxon>
        <taxon>Planctomycetota</taxon>
        <taxon>Phycisphaerae</taxon>
        <taxon>Phycisphaerales</taxon>
        <taxon>Phycisphaeraceae</taxon>
        <taxon>Natronomicrosphaera</taxon>
    </lineage>
</organism>
<feature type="region of interest" description="Disordered" evidence="2">
    <location>
        <begin position="164"/>
        <end position="192"/>
    </location>
</feature>
<dbReference type="PANTHER" id="PTHR11803">
    <property type="entry name" value="2-IMINOBUTANOATE/2-IMINOPROPANOATE DEAMINASE RIDA"/>
    <property type="match status" value="1"/>
</dbReference>
<dbReference type="EMBL" id="JBGUBD010000018">
    <property type="protein sequence ID" value="MFA9480301.1"/>
    <property type="molecule type" value="Genomic_DNA"/>
</dbReference>
<proteinExistence type="inferred from homology"/>
<keyword evidence="3" id="KW-0378">Hydrolase</keyword>
<dbReference type="Gene3D" id="3.30.1330.40">
    <property type="entry name" value="RutC-like"/>
    <property type="match status" value="1"/>
</dbReference>
<dbReference type="Pfam" id="PF01042">
    <property type="entry name" value="Ribonuc_L-PSP"/>
    <property type="match status" value="1"/>
</dbReference>
<accession>A0ABV4U9M5</accession>
<comment type="caution">
    <text evidence="3">The sequence shown here is derived from an EMBL/GenBank/DDBJ whole genome shotgun (WGS) entry which is preliminary data.</text>
</comment>
<dbReference type="Proteomes" id="UP001575105">
    <property type="component" value="Unassembled WGS sequence"/>
</dbReference>
<dbReference type="EC" id="3.5.-.-" evidence="3"/>
<evidence type="ECO:0000256" key="1">
    <source>
        <dbReference type="ARBA" id="ARBA00010552"/>
    </source>
</evidence>
<dbReference type="InterPro" id="IPR006175">
    <property type="entry name" value="YjgF/YER057c/UK114"/>
</dbReference>
<dbReference type="RefSeq" id="WP_425347219.1">
    <property type="nucleotide sequence ID" value="NZ_JBGUBD010000018.1"/>
</dbReference>